<dbReference type="Proteomes" id="UP001372338">
    <property type="component" value="Unassembled WGS sequence"/>
</dbReference>
<evidence type="ECO:0000313" key="2">
    <source>
        <dbReference type="Proteomes" id="UP001372338"/>
    </source>
</evidence>
<organism evidence="1 2">
    <name type="scientific">Crotalaria pallida</name>
    <name type="common">Smooth rattlebox</name>
    <name type="synonym">Crotalaria striata</name>
    <dbReference type="NCBI Taxonomy" id="3830"/>
    <lineage>
        <taxon>Eukaryota</taxon>
        <taxon>Viridiplantae</taxon>
        <taxon>Streptophyta</taxon>
        <taxon>Embryophyta</taxon>
        <taxon>Tracheophyta</taxon>
        <taxon>Spermatophyta</taxon>
        <taxon>Magnoliopsida</taxon>
        <taxon>eudicotyledons</taxon>
        <taxon>Gunneridae</taxon>
        <taxon>Pentapetalae</taxon>
        <taxon>rosids</taxon>
        <taxon>fabids</taxon>
        <taxon>Fabales</taxon>
        <taxon>Fabaceae</taxon>
        <taxon>Papilionoideae</taxon>
        <taxon>50 kb inversion clade</taxon>
        <taxon>genistoids sensu lato</taxon>
        <taxon>core genistoids</taxon>
        <taxon>Crotalarieae</taxon>
        <taxon>Crotalaria</taxon>
    </lineage>
</organism>
<sequence length="69" mass="7854">MCVASASTTFFSLHTHITSKLSSFFISEYFSASYHSSKHQYYVHGIEEVGSRKKMLMHAIVLSESYAKQ</sequence>
<comment type="caution">
    <text evidence="1">The sequence shown here is derived from an EMBL/GenBank/DDBJ whole genome shotgun (WGS) entry which is preliminary data.</text>
</comment>
<proteinExistence type="predicted"/>
<gene>
    <name evidence="1" type="ORF">RIF29_40890</name>
</gene>
<dbReference type="AlphaFoldDB" id="A0AAN9HUQ3"/>
<name>A0AAN9HUQ3_CROPI</name>
<keyword evidence="2" id="KW-1185">Reference proteome</keyword>
<reference evidence="1 2" key="1">
    <citation type="submission" date="2024-01" db="EMBL/GenBank/DDBJ databases">
        <title>The genomes of 5 underutilized Papilionoideae crops provide insights into root nodulation and disease resistanc.</title>
        <authorList>
            <person name="Yuan L."/>
        </authorList>
    </citation>
    <scope>NUCLEOTIDE SEQUENCE [LARGE SCALE GENOMIC DNA]</scope>
    <source>
        <strain evidence="1">ZHUSHIDOU_FW_LH</strain>
        <tissue evidence="1">Leaf</tissue>
    </source>
</reference>
<dbReference type="EMBL" id="JAYWIO010000008">
    <property type="protein sequence ID" value="KAK7246033.1"/>
    <property type="molecule type" value="Genomic_DNA"/>
</dbReference>
<accession>A0AAN9HUQ3</accession>
<evidence type="ECO:0000313" key="1">
    <source>
        <dbReference type="EMBL" id="KAK7246033.1"/>
    </source>
</evidence>
<protein>
    <submittedName>
        <fullName evidence="1">Uncharacterized protein</fullName>
    </submittedName>
</protein>